<name>A0ABQ6ZBS5_9GAMM</name>
<accession>A0ABQ6ZBS5</accession>
<keyword evidence="3" id="KW-1185">Reference proteome</keyword>
<feature type="region of interest" description="Disordered" evidence="1">
    <location>
        <begin position="365"/>
        <end position="389"/>
    </location>
</feature>
<evidence type="ECO:0000256" key="1">
    <source>
        <dbReference type="SAM" id="MobiDB-lite"/>
    </source>
</evidence>
<proteinExistence type="predicted"/>
<dbReference type="EMBL" id="PDWN01000001">
    <property type="protein sequence ID" value="KAF1697490.1"/>
    <property type="molecule type" value="Genomic_DNA"/>
</dbReference>
<dbReference type="Proteomes" id="UP000788419">
    <property type="component" value="Unassembled WGS sequence"/>
</dbReference>
<comment type="caution">
    <text evidence="2">The sequence shown here is derived from an EMBL/GenBank/DDBJ whole genome shotgun (WGS) entry which is preliminary data.</text>
</comment>
<evidence type="ECO:0000313" key="2">
    <source>
        <dbReference type="EMBL" id="KAF1697490.1"/>
    </source>
</evidence>
<protein>
    <submittedName>
        <fullName evidence="2">Uncharacterized protein</fullName>
    </submittedName>
</protein>
<organism evidence="2 3">
    <name type="scientific">Pseudoxanthomonas daejeonensis</name>
    <dbReference type="NCBI Taxonomy" id="266062"/>
    <lineage>
        <taxon>Bacteria</taxon>
        <taxon>Pseudomonadati</taxon>
        <taxon>Pseudomonadota</taxon>
        <taxon>Gammaproteobacteria</taxon>
        <taxon>Lysobacterales</taxon>
        <taxon>Lysobacteraceae</taxon>
        <taxon>Pseudoxanthomonas</taxon>
    </lineage>
</organism>
<evidence type="ECO:0000313" key="3">
    <source>
        <dbReference type="Proteomes" id="UP000788419"/>
    </source>
</evidence>
<sequence>MPAWAHDPPAQAAVAGKEAGTQANAVAGHDAHATHRAAVKDWNAAYARALKAHLQGLAAQGNARGLLAAALLRPAIAGVDPATGTGSSAVASEGDGWFDAASAVRPRDPLVAWRETTGCQPLWRHCDPAGALAFLLETAGDDMAVHLSALAAAHQRGEMEAAAHHLHAAVQAVRNSGPLVELGRLLLDSVATLQAPAMPPEVAAALGSDFRLNRAATVADQNGVVAMAVWAAQALPAYGPLSSMCRVDADTSAGLRDDCTRIMARLADSPILIEAMLGTVRSVRLAGEGKEAAAWRERLRQLNWTQEQAQHLIMSSTAPLPADYLQRSLRDGEMAAMNALLEASGIPLQAPAGWLPENPRMRGLVLEGREPVAPAPSPPDSAAAKPGAG</sequence>
<gene>
    <name evidence="2" type="ORF">CSC65_01080</name>
</gene>
<dbReference type="RefSeq" id="WP_241954120.1">
    <property type="nucleotide sequence ID" value="NZ_CP093331.1"/>
</dbReference>
<reference evidence="2 3" key="1">
    <citation type="submission" date="2017-10" db="EMBL/GenBank/DDBJ databases">
        <title>Whole genome sequencing of members of genus Pseudoxanthomonas.</title>
        <authorList>
            <person name="Kumar S."/>
            <person name="Bansal K."/>
            <person name="Kaur A."/>
            <person name="Patil P."/>
            <person name="Sharma S."/>
            <person name="Patil P.B."/>
        </authorList>
    </citation>
    <scope>NUCLEOTIDE SEQUENCE [LARGE SCALE GENOMIC DNA]</scope>
    <source>
        <strain evidence="2 3">DSM 17801</strain>
    </source>
</reference>
<feature type="compositionally biased region" description="Low complexity" evidence="1">
    <location>
        <begin position="380"/>
        <end position="389"/>
    </location>
</feature>